<dbReference type="AlphaFoldDB" id="A0A915HV27"/>
<accession>A0A915HV27</accession>
<evidence type="ECO:0000313" key="2">
    <source>
        <dbReference type="WBParaSite" id="nRc.2.0.1.t05220-RA"/>
    </source>
</evidence>
<reference evidence="2" key="1">
    <citation type="submission" date="2022-11" db="UniProtKB">
        <authorList>
            <consortium name="WormBaseParasite"/>
        </authorList>
    </citation>
    <scope>IDENTIFICATION</scope>
</reference>
<name>A0A915HV27_ROMCU</name>
<dbReference type="WBParaSite" id="nRc.2.0.1.t05220-RA">
    <property type="protein sequence ID" value="nRc.2.0.1.t05220-RA"/>
    <property type="gene ID" value="nRc.2.0.1.g05220"/>
</dbReference>
<evidence type="ECO:0000313" key="1">
    <source>
        <dbReference type="Proteomes" id="UP000887565"/>
    </source>
</evidence>
<proteinExistence type="predicted"/>
<protein>
    <submittedName>
        <fullName evidence="2">Uncharacterized protein</fullName>
    </submittedName>
</protein>
<organism evidence="1 2">
    <name type="scientific">Romanomermis culicivorax</name>
    <name type="common">Nematode worm</name>
    <dbReference type="NCBI Taxonomy" id="13658"/>
    <lineage>
        <taxon>Eukaryota</taxon>
        <taxon>Metazoa</taxon>
        <taxon>Ecdysozoa</taxon>
        <taxon>Nematoda</taxon>
        <taxon>Enoplea</taxon>
        <taxon>Dorylaimia</taxon>
        <taxon>Mermithida</taxon>
        <taxon>Mermithoidea</taxon>
        <taxon>Mermithidae</taxon>
        <taxon>Romanomermis</taxon>
    </lineage>
</organism>
<dbReference type="Proteomes" id="UP000887565">
    <property type="component" value="Unplaced"/>
</dbReference>
<keyword evidence="1" id="KW-1185">Reference proteome</keyword>
<sequence>MYISSRLYLIYRRLSQEQRIRIEQYNLHGCGMRVARQQSMNSSLARAMDRPFKFRHKCGSSINVALQKCNRNSIKMISRQTTEIKIN</sequence>